<keyword evidence="1" id="KW-0472">Membrane</keyword>
<dbReference type="EMBL" id="MN740044">
    <property type="protein sequence ID" value="QHT85738.1"/>
    <property type="molecule type" value="Genomic_DNA"/>
</dbReference>
<reference evidence="2" key="1">
    <citation type="journal article" date="2020" name="Nature">
        <title>Giant virus diversity and host interactions through global metagenomics.</title>
        <authorList>
            <person name="Schulz F."/>
            <person name="Roux S."/>
            <person name="Paez-Espino D."/>
            <person name="Jungbluth S."/>
            <person name="Walsh D.A."/>
            <person name="Denef V.J."/>
            <person name="McMahon K.D."/>
            <person name="Konstantinidis K.T."/>
            <person name="Eloe-Fadrosh E.A."/>
            <person name="Kyrpides N.C."/>
            <person name="Woyke T."/>
        </authorList>
    </citation>
    <scope>NUCLEOTIDE SEQUENCE</scope>
    <source>
        <strain evidence="2">GVMAG-M-3300023184-182</strain>
    </source>
</reference>
<protein>
    <submittedName>
        <fullName evidence="2">Uncharacterized protein</fullName>
    </submittedName>
</protein>
<keyword evidence="1" id="KW-0812">Transmembrane</keyword>
<feature type="transmembrane region" description="Helical" evidence="1">
    <location>
        <begin position="91"/>
        <end position="111"/>
    </location>
</feature>
<proteinExistence type="predicted"/>
<evidence type="ECO:0000313" key="2">
    <source>
        <dbReference type="EMBL" id="QHT85738.1"/>
    </source>
</evidence>
<organism evidence="2">
    <name type="scientific">viral metagenome</name>
    <dbReference type="NCBI Taxonomy" id="1070528"/>
    <lineage>
        <taxon>unclassified sequences</taxon>
        <taxon>metagenomes</taxon>
        <taxon>organismal metagenomes</taxon>
    </lineage>
</organism>
<evidence type="ECO:0000256" key="1">
    <source>
        <dbReference type="SAM" id="Phobius"/>
    </source>
</evidence>
<sequence length="189" mass="21902">MSEYLKTLAEKGQNYIGDKYNEFKDSGNNTELIDGIKDKFNNLPETFTKTKEDVIDTANDTANYLIDTMKNPYSMVTKTIKFFTEKDRVSWFFNMYFFVLSIIYILFGFVFTNCVWNNLVKIYNIINGVFVEIPTFTTSPPVNKKQCVEPTTPTPIKKIKSASKSVTNAIQKVKQKQKQNNSKMFKKNK</sequence>
<keyword evidence="1" id="KW-1133">Transmembrane helix</keyword>
<accession>A0A6C0HY80</accession>
<dbReference type="AlphaFoldDB" id="A0A6C0HY80"/>
<name>A0A6C0HY80_9ZZZZ</name>